<dbReference type="EMBL" id="KV744808">
    <property type="protein sequence ID" value="OCK86163.1"/>
    <property type="molecule type" value="Genomic_DNA"/>
</dbReference>
<evidence type="ECO:0008006" key="4">
    <source>
        <dbReference type="Google" id="ProtNLM"/>
    </source>
</evidence>
<organism evidence="2 3">
    <name type="scientific">Lepidopterella palustris CBS 459.81</name>
    <dbReference type="NCBI Taxonomy" id="1314670"/>
    <lineage>
        <taxon>Eukaryota</taxon>
        <taxon>Fungi</taxon>
        <taxon>Dikarya</taxon>
        <taxon>Ascomycota</taxon>
        <taxon>Pezizomycotina</taxon>
        <taxon>Dothideomycetes</taxon>
        <taxon>Pleosporomycetidae</taxon>
        <taxon>Mytilinidiales</taxon>
        <taxon>Argynnaceae</taxon>
        <taxon>Lepidopterella</taxon>
    </lineage>
</organism>
<accession>A0A8E2JKV3</accession>
<dbReference type="PANTHER" id="PTHR37827:SF1">
    <property type="entry name" value="HNH DOMAIN-CONTAINING PROTEIN"/>
    <property type="match status" value="1"/>
</dbReference>
<evidence type="ECO:0000313" key="3">
    <source>
        <dbReference type="Proteomes" id="UP000250266"/>
    </source>
</evidence>
<feature type="compositionally biased region" description="Basic residues" evidence="1">
    <location>
        <begin position="39"/>
        <end position="51"/>
    </location>
</feature>
<keyword evidence="3" id="KW-1185">Reference proteome</keyword>
<evidence type="ECO:0000313" key="2">
    <source>
        <dbReference type="EMBL" id="OCK86163.1"/>
    </source>
</evidence>
<dbReference type="Proteomes" id="UP000250266">
    <property type="component" value="Unassembled WGS sequence"/>
</dbReference>
<evidence type="ECO:0000256" key="1">
    <source>
        <dbReference type="SAM" id="MobiDB-lite"/>
    </source>
</evidence>
<name>A0A8E2JKV3_9PEZI</name>
<protein>
    <recommendedName>
        <fullName evidence="4">HNH domain-containing protein</fullName>
    </recommendedName>
</protein>
<reference evidence="2 3" key="1">
    <citation type="journal article" date="2016" name="Nat. Commun.">
        <title>Ectomycorrhizal ecology is imprinted in the genome of the dominant symbiotic fungus Cenococcum geophilum.</title>
        <authorList>
            <consortium name="DOE Joint Genome Institute"/>
            <person name="Peter M."/>
            <person name="Kohler A."/>
            <person name="Ohm R.A."/>
            <person name="Kuo A."/>
            <person name="Krutzmann J."/>
            <person name="Morin E."/>
            <person name="Arend M."/>
            <person name="Barry K.W."/>
            <person name="Binder M."/>
            <person name="Choi C."/>
            <person name="Clum A."/>
            <person name="Copeland A."/>
            <person name="Grisel N."/>
            <person name="Haridas S."/>
            <person name="Kipfer T."/>
            <person name="LaButti K."/>
            <person name="Lindquist E."/>
            <person name="Lipzen A."/>
            <person name="Maire R."/>
            <person name="Meier B."/>
            <person name="Mihaltcheva S."/>
            <person name="Molinier V."/>
            <person name="Murat C."/>
            <person name="Poggeler S."/>
            <person name="Quandt C.A."/>
            <person name="Sperisen C."/>
            <person name="Tritt A."/>
            <person name="Tisserant E."/>
            <person name="Crous P.W."/>
            <person name="Henrissat B."/>
            <person name="Nehls U."/>
            <person name="Egli S."/>
            <person name="Spatafora J.W."/>
            <person name="Grigoriev I.V."/>
            <person name="Martin F.M."/>
        </authorList>
    </citation>
    <scope>NUCLEOTIDE SEQUENCE [LARGE SCALE GENOMIC DNA]</scope>
    <source>
        <strain evidence="2 3">CBS 459.81</strain>
    </source>
</reference>
<dbReference type="PANTHER" id="PTHR37827">
    <property type="entry name" value="TUDOR DOMAIN-CONTAINING PROTEIN"/>
    <property type="match status" value="1"/>
</dbReference>
<proteinExistence type="predicted"/>
<dbReference type="AlphaFoldDB" id="A0A8E2JKV3"/>
<dbReference type="OrthoDB" id="4850648at2759"/>
<feature type="region of interest" description="Disordered" evidence="1">
    <location>
        <begin position="33"/>
        <end position="53"/>
    </location>
</feature>
<gene>
    <name evidence="2" type="ORF">K432DRAFT_438711</name>
</gene>
<sequence>MAPQNSLIPAEEQSNYETFRECLSEPVLRILATAPEKPPRRRRGGKKKKCPVKGDAVRIGEEMEQEEDINVAEDLGEFVDYLATELFASLPQPIRNLSYTAFQSTPSLRETYSPPLSPTTLDALIATIPHSASDSLSSYGLLPPHSDTLDLARLLSPVLESYITSATAPPPIWSATRTDFCEICEREWIPTTYHHLIPRSTHSKVLKRGWHNEERLNSVAWLCRACHSFVHRVEPNEELARNWYTVELLRGREDVQIWVKWVGRLRWKKR</sequence>